<name>A0ABN7B446_9HEMI</name>
<accession>A0ABN7B446</accession>
<gene>
    <name evidence="2" type="ORF">NTJ_11459</name>
</gene>
<feature type="signal peptide" evidence="1">
    <location>
        <begin position="1"/>
        <end position="20"/>
    </location>
</feature>
<reference evidence="2 3" key="1">
    <citation type="submission" date="2023-09" db="EMBL/GenBank/DDBJ databases">
        <title>Nesidiocoris tenuis whole genome shotgun sequence.</title>
        <authorList>
            <person name="Shibata T."/>
            <person name="Shimoda M."/>
            <person name="Kobayashi T."/>
            <person name="Uehara T."/>
        </authorList>
    </citation>
    <scope>NUCLEOTIDE SEQUENCE [LARGE SCALE GENOMIC DNA]</scope>
    <source>
        <strain evidence="2 3">Japan</strain>
    </source>
</reference>
<evidence type="ECO:0000313" key="3">
    <source>
        <dbReference type="Proteomes" id="UP001307889"/>
    </source>
</evidence>
<keyword evidence="1" id="KW-0732">Signal</keyword>
<evidence type="ECO:0000313" key="2">
    <source>
        <dbReference type="EMBL" id="BES98644.1"/>
    </source>
</evidence>
<dbReference type="InterPro" id="IPR020234">
    <property type="entry name" value="Mite_allergen_group-7"/>
</dbReference>
<dbReference type="Proteomes" id="UP001307889">
    <property type="component" value="Chromosome 9"/>
</dbReference>
<feature type="chain" id="PRO_5046569442" description="Lipid-binding serum glycoprotein N-terminal domain-containing protein" evidence="1">
    <location>
        <begin position="21"/>
        <end position="222"/>
    </location>
</feature>
<proteinExistence type="predicted"/>
<dbReference type="InterPro" id="IPR038602">
    <property type="entry name" value="Mite_allergen_7_sf"/>
</dbReference>
<dbReference type="Gene3D" id="3.15.10.50">
    <property type="match status" value="1"/>
</dbReference>
<keyword evidence="3" id="KW-1185">Reference proteome</keyword>
<protein>
    <recommendedName>
        <fullName evidence="4">Lipid-binding serum glycoprotein N-terminal domain-containing protein</fullName>
    </recommendedName>
</protein>
<dbReference type="Pfam" id="PF16984">
    <property type="entry name" value="Grp7_allergen"/>
    <property type="match status" value="1"/>
</dbReference>
<sequence>MMASWILGLTLCSAFLGCLATPAEDMVDEMIYELNKESMDKHRDTLTIPNIDETFEKKISFIKVRGEFTATGGWFKNVSSIRRTGPLEMKQEGSVITLGINLGLGDMEFGFEEYRVEVFHIGVHGKMRVEIGDNSVYAHLTMNVPSEGPCHTTIDKIEVSKIENFHVDMTGLGRDADWIYSYVVQMLANKFHDKLANLVSKKLSETAADALAKHDFCDKFGL</sequence>
<organism evidence="2 3">
    <name type="scientific">Nesidiocoris tenuis</name>
    <dbReference type="NCBI Taxonomy" id="355587"/>
    <lineage>
        <taxon>Eukaryota</taxon>
        <taxon>Metazoa</taxon>
        <taxon>Ecdysozoa</taxon>
        <taxon>Arthropoda</taxon>
        <taxon>Hexapoda</taxon>
        <taxon>Insecta</taxon>
        <taxon>Pterygota</taxon>
        <taxon>Neoptera</taxon>
        <taxon>Paraneoptera</taxon>
        <taxon>Hemiptera</taxon>
        <taxon>Heteroptera</taxon>
        <taxon>Panheteroptera</taxon>
        <taxon>Cimicomorpha</taxon>
        <taxon>Miridae</taxon>
        <taxon>Dicyphina</taxon>
        <taxon>Nesidiocoris</taxon>
    </lineage>
</organism>
<dbReference type="EMBL" id="AP028917">
    <property type="protein sequence ID" value="BES98644.1"/>
    <property type="molecule type" value="Genomic_DNA"/>
</dbReference>
<evidence type="ECO:0008006" key="4">
    <source>
        <dbReference type="Google" id="ProtNLM"/>
    </source>
</evidence>
<evidence type="ECO:0000256" key="1">
    <source>
        <dbReference type="SAM" id="SignalP"/>
    </source>
</evidence>